<evidence type="ECO:0000313" key="4">
    <source>
        <dbReference type="Proteomes" id="UP001586593"/>
    </source>
</evidence>
<proteinExistence type="predicted"/>
<evidence type="ECO:0000313" key="3">
    <source>
        <dbReference type="EMBL" id="KAL1847835.1"/>
    </source>
</evidence>
<comment type="caution">
    <text evidence="3">The sequence shown here is derived from an EMBL/GenBank/DDBJ whole genome shotgun (WGS) entry which is preliminary data.</text>
</comment>
<feature type="region of interest" description="Disordered" evidence="1">
    <location>
        <begin position="580"/>
        <end position="608"/>
    </location>
</feature>
<dbReference type="PANTHER" id="PTHR34315">
    <property type="match status" value="1"/>
</dbReference>
<dbReference type="InterPro" id="IPR015889">
    <property type="entry name" value="Intradiol_dOase_core"/>
</dbReference>
<dbReference type="SUPFAM" id="SSF49482">
    <property type="entry name" value="Aromatic compound dioxygenase"/>
    <property type="match status" value="1"/>
</dbReference>
<dbReference type="EMBL" id="JAZHXJ010000955">
    <property type="protein sequence ID" value="KAL1847835.1"/>
    <property type="molecule type" value="Genomic_DNA"/>
</dbReference>
<gene>
    <name evidence="3" type="ORF">VTK73DRAFT_10256</name>
</gene>
<keyword evidence="4" id="KW-1185">Reference proteome</keyword>
<feature type="region of interest" description="Disordered" evidence="1">
    <location>
        <begin position="119"/>
        <end position="176"/>
    </location>
</feature>
<dbReference type="CDD" id="cd03457">
    <property type="entry name" value="intradiol_dioxygenase_like"/>
    <property type="match status" value="1"/>
</dbReference>
<evidence type="ECO:0000256" key="1">
    <source>
        <dbReference type="SAM" id="MobiDB-lite"/>
    </source>
</evidence>
<protein>
    <recommendedName>
        <fullName evidence="2">Intradiol ring-cleavage dioxygenases domain-containing protein</fullName>
    </recommendedName>
</protein>
<organism evidence="3 4">
    <name type="scientific">Phialemonium thermophilum</name>
    <dbReference type="NCBI Taxonomy" id="223376"/>
    <lineage>
        <taxon>Eukaryota</taxon>
        <taxon>Fungi</taxon>
        <taxon>Dikarya</taxon>
        <taxon>Ascomycota</taxon>
        <taxon>Pezizomycotina</taxon>
        <taxon>Sordariomycetes</taxon>
        <taxon>Sordariomycetidae</taxon>
        <taxon>Cephalothecales</taxon>
        <taxon>Cephalothecaceae</taxon>
        <taxon>Phialemonium</taxon>
    </lineage>
</organism>
<dbReference type="InterPro" id="IPR000627">
    <property type="entry name" value="Intradiol_dOase_C"/>
</dbReference>
<dbReference type="Pfam" id="PF00775">
    <property type="entry name" value="Dioxygenase_C"/>
    <property type="match status" value="1"/>
</dbReference>
<sequence length="608" mass="64797">MRCCGRYNEILGRRRTLPSTEVSCGGSLSPGTDVATLPYGPPTTATKERRIPEICPTGDAYCAGPDVGLWGMQGHPIGVDQKADAANASLCSATGDREPWRAPVATSNGGTIHGVVDAREETSPTNRGLADQDGTGVETESRQRDRRSTARRTMNPGGTMRAPVLGTHATGASPSRDCAALRPLNRSGEWTREGRRSSAAFYRKGLGAFHRTMGALAHLLVLALVALTRAHPGESHSPGVLRREIVARDHAADRASRSLGQCAGSAAARALRERAVRRRAKKVQELREKRNIQAPAHKWRRDLAALEAWEQVPHNRTGSASYDMFTALETVFDANASCILAPEVTDGPYYVVGEYLRSNVKEPRYCDGVDLFLEVQYVDVATCAPVPAVAVDIWNCNATGVYSGISTAGNYAAGGYNSTYLRGVQLTDHDGVVQFETIFPGHYQGRATHTHLLAHLNATVAPNGTVAVARAPVTHIGQLFYPEDLRAAVERVYPYTTNTQPVTSNDDDMWSIVQASSSYDPFPQFVYLGDDVRDGLFAWIQIGVNTSADYSSDDYYAVAAYLDADGGHANADAFPGGGGGGVGGGNGTGPSGPGPSNLTLPTAAPAKV</sequence>
<accession>A0ABR3VXN2</accession>
<feature type="domain" description="Intradiol ring-cleavage dioxygenases" evidence="2">
    <location>
        <begin position="367"/>
        <end position="448"/>
    </location>
</feature>
<dbReference type="PANTHER" id="PTHR34315:SF2">
    <property type="entry name" value="ANCHORED DIOXYGENASE, PUTATIVE (AFU_ORTHOLOGUE AFUA_3G01800)-RELATED"/>
    <property type="match status" value="1"/>
</dbReference>
<feature type="compositionally biased region" description="Gly residues" evidence="1">
    <location>
        <begin position="580"/>
        <end position="591"/>
    </location>
</feature>
<dbReference type="Gene3D" id="2.60.130.10">
    <property type="entry name" value="Aromatic compound dioxygenase"/>
    <property type="match status" value="1"/>
</dbReference>
<evidence type="ECO:0000259" key="2">
    <source>
        <dbReference type="Pfam" id="PF00775"/>
    </source>
</evidence>
<name>A0ABR3VXN2_9PEZI</name>
<feature type="compositionally biased region" description="Basic and acidic residues" evidence="1">
    <location>
        <begin position="139"/>
        <end position="148"/>
    </location>
</feature>
<dbReference type="Proteomes" id="UP001586593">
    <property type="component" value="Unassembled WGS sequence"/>
</dbReference>
<reference evidence="3 4" key="1">
    <citation type="journal article" date="2024" name="Commun. Biol.">
        <title>Comparative genomic analysis of thermophilic fungi reveals convergent evolutionary adaptations and gene losses.</title>
        <authorList>
            <person name="Steindorff A.S."/>
            <person name="Aguilar-Pontes M.V."/>
            <person name="Robinson A.J."/>
            <person name="Andreopoulos B."/>
            <person name="LaButti K."/>
            <person name="Kuo A."/>
            <person name="Mondo S."/>
            <person name="Riley R."/>
            <person name="Otillar R."/>
            <person name="Haridas S."/>
            <person name="Lipzen A."/>
            <person name="Grimwood J."/>
            <person name="Schmutz J."/>
            <person name="Clum A."/>
            <person name="Reid I.D."/>
            <person name="Moisan M.C."/>
            <person name="Butler G."/>
            <person name="Nguyen T.T.M."/>
            <person name="Dewar K."/>
            <person name="Conant G."/>
            <person name="Drula E."/>
            <person name="Henrissat B."/>
            <person name="Hansel C."/>
            <person name="Singer S."/>
            <person name="Hutchinson M.I."/>
            <person name="de Vries R.P."/>
            <person name="Natvig D.O."/>
            <person name="Powell A.J."/>
            <person name="Tsang A."/>
            <person name="Grigoriev I.V."/>
        </authorList>
    </citation>
    <scope>NUCLEOTIDE SEQUENCE [LARGE SCALE GENOMIC DNA]</scope>
    <source>
        <strain evidence="3 4">ATCC 24622</strain>
    </source>
</reference>